<gene>
    <name evidence="1" type="ORF">Pla111_20480</name>
</gene>
<evidence type="ECO:0000313" key="2">
    <source>
        <dbReference type="Proteomes" id="UP000318995"/>
    </source>
</evidence>
<dbReference type="Proteomes" id="UP000318995">
    <property type="component" value="Unassembled WGS sequence"/>
</dbReference>
<dbReference type="AlphaFoldDB" id="A0A5C5W7S7"/>
<name>A0A5C5W7S7_9BACT</name>
<dbReference type="OrthoDB" id="790769at2"/>
<comment type="caution">
    <text evidence="1">The sequence shown here is derived from an EMBL/GenBank/DDBJ whole genome shotgun (WGS) entry which is preliminary data.</text>
</comment>
<sequence length="283" mass="31554">MRSYYEFRIKEKYASMLFADDEGERLGTSVRKIVLRGDDPRLPEVNRLDRELKQGQNKPRYFYAGWSIQYKYTHREIEAAEAFKLKVTSVFEPAGEERGTEYDESRACPACGTGAPQVTPLRLPAGRIPKTKDFSRTIADEVVVSQRVKDAFEECGVSGANFATVVSTSRSKGFVEGRYQFEATEAAAEVAPPTVSGNKPSDLDTEGEYRCARCDLLGLNLLSELSVARASVLDLDVQATRAYVGLRSGLLRPRQVVLVSPKVYRLAKEMKLKGVAFEIAYLV</sequence>
<protein>
    <submittedName>
        <fullName evidence="1">Uncharacterized protein</fullName>
    </submittedName>
</protein>
<proteinExistence type="predicted"/>
<keyword evidence="2" id="KW-1185">Reference proteome</keyword>
<dbReference type="RefSeq" id="WP_146573847.1">
    <property type="nucleotide sequence ID" value="NZ_SJPH01000003.1"/>
</dbReference>
<accession>A0A5C5W7S7</accession>
<organism evidence="1 2">
    <name type="scientific">Botrimarina hoheduenensis</name>
    <dbReference type="NCBI Taxonomy" id="2528000"/>
    <lineage>
        <taxon>Bacteria</taxon>
        <taxon>Pseudomonadati</taxon>
        <taxon>Planctomycetota</taxon>
        <taxon>Planctomycetia</taxon>
        <taxon>Pirellulales</taxon>
        <taxon>Lacipirellulaceae</taxon>
        <taxon>Botrimarina</taxon>
    </lineage>
</organism>
<dbReference type="EMBL" id="SJPH01000003">
    <property type="protein sequence ID" value="TWT46946.1"/>
    <property type="molecule type" value="Genomic_DNA"/>
</dbReference>
<reference evidence="1 2" key="1">
    <citation type="submission" date="2019-02" db="EMBL/GenBank/DDBJ databases">
        <title>Deep-cultivation of Planctomycetes and their phenomic and genomic characterization uncovers novel biology.</title>
        <authorList>
            <person name="Wiegand S."/>
            <person name="Jogler M."/>
            <person name="Boedeker C."/>
            <person name="Pinto D."/>
            <person name="Vollmers J."/>
            <person name="Rivas-Marin E."/>
            <person name="Kohn T."/>
            <person name="Peeters S.H."/>
            <person name="Heuer A."/>
            <person name="Rast P."/>
            <person name="Oberbeckmann S."/>
            <person name="Bunk B."/>
            <person name="Jeske O."/>
            <person name="Meyerdierks A."/>
            <person name="Storesund J.E."/>
            <person name="Kallscheuer N."/>
            <person name="Luecker S."/>
            <person name="Lage O.M."/>
            <person name="Pohl T."/>
            <person name="Merkel B.J."/>
            <person name="Hornburger P."/>
            <person name="Mueller R.-W."/>
            <person name="Bruemmer F."/>
            <person name="Labrenz M."/>
            <person name="Spormann A.M."/>
            <person name="Op Den Camp H."/>
            <person name="Overmann J."/>
            <person name="Amann R."/>
            <person name="Jetten M.S.M."/>
            <person name="Mascher T."/>
            <person name="Medema M.H."/>
            <person name="Devos D.P."/>
            <person name="Kaster A.-K."/>
            <person name="Ovreas L."/>
            <person name="Rohde M."/>
            <person name="Galperin M.Y."/>
            <person name="Jogler C."/>
        </authorList>
    </citation>
    <scope>NUCLEOTIDE SEQUENCE [LARGE SCALE GENOMIC DNA]</scope>
    <source>
        <strain evidence="1 2">Pla111</strain>
    </source>
</reference>
<evidence type="ECO:0000313" key="1">
    <source>
        <dbReference type="EMBL" id="TWT46946.1"/>
    </source>
</evidence>